<protein>
    <submittedName>
        <fullName evidence="1">Uncharacterized protein</fullName>
    </submittedName>
</protein>
<organism evidence="1">
    <name type="scientific">Fagus sylvatica</name>
    <name type="common">Beechnut</name>
    <dbReference type="NCBI Taxonomy" id="28930"/>
    <lineage>
        <taxon>Eukaryota</taxon>
        <taxon>Viridiplantae</taxon>
        <taxon>Streptophyta</taxon>
        <taxon>Embryophyta</taxon>
        <taxon>Tracheophyta</taxon>
        <taxon>Spermatophyta</taxon>
        <taxon>Magnoliopsida</taxon>
        <taxon>eudicotyledons</taxon>
        <taxon>Gunneridae</taxon>
        <taxon>Pentapetalae</taxon>
        <taxon>rosids</taxon>
        <taxon>fabids</taxon>
        <taxon>Fagales</taxon>
        <taxon>Fagaceae</taxon>
        <taxon>Fagus</taxon>
    </lineage>
</organism>
<dbReference type="AlphaFoldDB" id="A0A2N9EEW8"/>
<name>A0A2N9EEW8_FAGSY</name>
<proteinExistence type="predicted"/>
<reference evidence="1" key="1">
    <citation type="submission" date="2018-02" db="EMBL/GenBank/DDBJ databases">
        <authorList>
            <person name="Cohen D.B."/>
            <person name="Kent A.D."/>
        </authorList>
    </citation>
    <scope>NUCLEOTIDE SEQUENCE</scope>
</reference>
<accession>A0A2N9EEW8</accession>
<dbReference type="EMBL" id="OIVN01000042">
    <property type="protein sequence ID" value="SPC73139.1"/>
    <property type="molecule type" value="Genomic_DNA"/>
</dbReference>
<sequence>MRLCKPSFHVDPPLHLDLADLIVGEDIFDDPIAASHLPSLTDSHVTKLTNSSNLRSIDPLSLHTLDLNHWRWQCRPTVAGGAMATGGQWKTWICGFGWVFLCSELHPKNGGGFRYCEMSLNI</sequence>
<gene>
    <name evidence="1" type="ORF">FSB_LOCUS1021</name>
</gene>
<evidence type="ECO:0000313" key="1">
    <source>
        <dbReference type="EMBL" id="SPC73139.1"/>
    </source>
</evidence>